<dbReference type="AlphaFoldDB" id="A0A3D3RBD0"/>
<reference evidence="3 4" key="1">
    <citation type="journal article" date="2018" name="Nat. Biotechnol.">
        <title>A standardized bacterial taxonomy based on genome phylogeny substantially revises the tree of life.</title>
        <authorList>
            <person name="Parks D.H."/>
            <person name="Chuvochina M."/>
            <person name="Waite D.W."/>
            <person name="Rinke C."/>
            <person name="Skarshewski A."/>
            <person name="Chaumeil P.A."/>
            <person name="Hugenholtz P."/>
        </authorList>
    </citation>
    <scope>NUCLEOTIDE SEQUENCE [LARGE SCALE GENOMIC DNA]</scope>
    <source>
        <strain evidence="3">UBA9375</strain>
    </source>
</reference>
<feature type="transmembrane region" description="Helical" evidence="1">
    <location>
        <begin position="12"/>
        <end position="36"/>
    </location>
</feature>
<organism evidence="3 4">
    <name type="scientific">Gimesia maris</name>
    <dbReference type="NCBI Taxonomy" id="122"/>
    <lineage>
        <taxon>Bacteria</taxon>
        <taxon>Pseudomonadati</taxon>
        <taxon>Planctomycetota</taxon>
        <taxon>Planctomycetia</taxon>
        <taxon>Planctomycetales</taxon>
        <taxon>Planctomycetaceae</taxon>
        <taxon>Gimesia</taxon>
    </lineage>
</organism>
<protein>
    <submittedName>
        <fullName evidence="3">Prepilin-type cleavage/methylation domain-containing protein</fullName>
    </submittedName>
</protein>
<gene>
    <name evidence="3" type="ORF">DIT97_24930</name>
</gene>
<dbReference type="InterPro" id="IPR027558">
    <property type="entry name" value="Pre_pil_HX9DG_C"/>
</dbReference>
<dbReference type="PROSITE" id="PS00409">
    <property type="entry name" value="PROKAR_NTER_METHYL"/>
    <property type="match status" value="1"/>
</dbReference>
<dbReference type="Pfam" id="PF07596">
    <property type="entry name" value="SBP_bac_10"/>
    <property type="match status" value="1"/>
</dbReference>
<name>A0A3D3RBD0_9PLAN</name>
<dbReference type="NCBIfam" id="TIGR02532">
    <property type="entry name" value="IV_pilin_GFxxxE"/>
    <property type="match status" value="1"/>
</dbReference>
<dbReference type="Pfam" id="PF07963">
    <property type="entry name" value="N_methyl"/>
    <property type="match status" value="1"/>
</dbReference>
<evidence type="ECO:0000313" key="4">
    <source>
        <dbReference type="Proteomes" id="UP000263642"/>
    </source>
</evidence>
<comment type="caution">
    <text evidence="3">The sequence shown here is derived from an EMBL/GenBank/DDBJ whole genome shotgun (WGS) entry which is preliminary data.</text>
</comment>
<dbReference type="SUPFAM" id="SSF54523">
    <property type="entry name" value="Pili subunits"/>
    <property type="match status" value="1"/>
</dbReference>
<sequence>MQIPRPAKRLRGFTLIELLVVIAIIAILIALLLPAVQQAREAARRSQCKNNLKQIGLALHNYHDTHRVFPSGVVSSNNLAWSTMVLPFIDQAPLYNHISTATDSFAEPWEDANYDGTLDDPIDEANTVIPALLCPSDTTGGRNSKIGNFGTSNYIVAHTASNAAETADVLASFYENSSRRMRDYTDGLSNTVQVVERTGQGTYKGSIWIGRRDGIDVFEIWTRIDRISNDDHYRPNGTIWAATSSLHVGGAHVLMGDGRVRFVSENISIETWAALGTINGGEVIGEF</sequence>
<dbReference type="InterPro" id="IPR045584">
    <property type="entry name" value="Pilin-like"/>
</dbReference>
<dbReference type="InterPro" id="IPR011453">
    <property type="entry name" value="DUF1559"/>
</dbReference>
<proteinExistence type="predicted"/>
<keyword evidence="1" id="KW-1133">Transmembrane helix</keyword>
<dbReference type="EMBL" id="DQAY01000150">
    <property type="protein sequence ID" value="HCO26109.1"/>
    <property type="molecule type" value="Genomic_DNA"/>
</dbReference>
<accession>A0A3D3RBD0</accession>
<evidence type="ECO:0000259" key="2">
    <source>
        <dbReference type="Pfam" id="PF07596"/>
    </source>
</evidence>
<feature type="domain" description="DUF1559" evidence="2">
    <location>
        <begin position="37"/>
        <end position="268"/>
    </location>
</feature>
<dbReference type="Proteomes" id="UP000263642">
    <property type="component" value="Unassembled WGS sequence"/>
</dbReference>
<dbReference type="NCBIfam" id="TIGR04294">
    <property type="entry name" value="pre_pil_HX9DG"/>
    <property type="match status" value="1"/>
</dbReference>
<evidence type="ECO:0000256" key="1">
    <source>
        <dbReference type="SAM" id="Phobius"/>
    </source>
</evidence>
<dbReference type="InterPro" id="IPR012902">
    <property type="entry name" value="N_methyl_site"/>
</dbReference>
<dbReference type="Gene3D" id="3.30.700.10">
    <property type="entry name" value="Glycoprotein, Type 4 Pilin"/>
    <property type="match status" value="1"/>
</dbReference>
<dbReference type="PANTHER" id="PTHR30093">
    <property type="entry name" value="GENERAL SECRETION PATHWAY PROTEIN G"/>
    <property type="match status" value="1"/>
</dbReference>
<evidence type="ECO:0000313" key="3">
    <source>
        <dbReference type="EMBL" id="HCO26109.1"/>
    </source>
</evidence>
<dbReference type="PANTHER" id="PTHR30093:SF2">
    <property type="entry name" value="TYPE II SECRETION SYSTEM PROTEIN H"/>
    <property type="match status" value="1"/>
</dbReference>
<keyword evidence="1" id="KW-0812">Transmembrane</keyword>
<keyword evidence="1" id="KW-0472">Membrane</keyword>